<evidence type="ECO:0000313" key="2">
    <source>
        <dbReference type="Proteomes" id="UP000034103"/>
    </source>
</evidence>
<evidence type="ECO:0000313" key="1">
    <source>
        <dbReference type="EMBL" id="AKE64249.1"/>
    </source>
</evidence>
<dbReference type="HOGENOM" id="CLU_3330136_0_0_3"/>
<name>A0A0F6U3P7_MICAE</name>
<dbReference type="AlphaFoldDB" id="A0A0F6U3P7"/>
<accession>A0A0F6U3P7</accession>
<dbReference type="EMBL" id="CP011304">
    <property type="protein sequence ID" value="AKE64249.1"/>
    <property type="molecule type" value="Genomic_DNA"/>
</dbReference>
<dbReference type="PATRIC" id="fig|1641812.3.peg.1961"/>
<proteinExistence type="predicted"/>
<organism evidence="1 2">
    <name type="scientific">Microcystis aeruginosa NIES-2549</name>
    <dbReference type="NCBI Taxonomy" id="1641812"/>
    <lineage>
        <taxon>Bacteria</taxon>
        <taxon>Bacillati</taxon>
        <taxon>Cyanobacteriota</taxon>
        <taxon>Cyanophyceae</taxon>
        <taxon>Oscillatoriophycideae</taxon>
        <taxon>Chroococcales</taxon>
        <taxon>Microcystaceae</taxon>
        <taxon>Microcystis</taxon>
    </lineage>
</organism>
<reference evidence="1 2" key="1">
    <citation type="journal article" date="2015" name="Genome Announc.">
        <title>Complete Genome Sequence of Microcystis aeruginosa NIES-2549, a Bloom-Forming Cyanobacterium from Lake Kasumigaura, Japan.</title>
        <authorList>
            <person name="Yamaguchi H."/>
            <person name="Suzuki S."/>
            <person name="Tanabe Y."/>
            <person name="Osana Y."/>
            <person name="Shimura Y."/>
            <person name="Ishida K."/>
            <person name="Kawachi M."/>
        </authorList>
    </citation>
    <scope>NUCLEOTIDE SEQUENCE [LARGE SCALE GENOMIC DNA]</scope>
    <source>
        <strain evidence="1 2">NIES-2549</strain>
    </source>
</reference>
<gene>
    <name evidence="1" type="ORF">MYAER_1901</name>
</gene>
<protein>
    <submittedName>
        <fullName evidence="1">Uncharacterized protein</fullName>
    </submittedName>
</protein>
<sequence length="38" mass="4432">MKVGQWNRLLASRREELIKSALREHLGIKEGNIDELLD</sequence>
<dbReference type="Proteomes" id="UP000034103">
    <property type="component" value="Chromosome"/>
</dbReference>